<accession>A0A2P2R4U5</accession>
<sequence>MHTLDQQDKFHHAHLYIFIMCQPTT</sequence>
<dbReference type="EMBL" id="GGEC01093799">
    <property type="protein sequence ID" value="MBX74283.1"/>
    <property type="molecule type" value="Transcribed_RNA"/>
</dbReference>
<organism evidence="1">
    <name type="scientific">Rhizophora mucronata</name>
    <name type="common">Asiatic mangrove</name>
    <dbReference type="NCBI Taxonomy" id="61149"/>
    <lineage>
        <taxon>Eukaryota</taxon>
        <taxon>Viridiplantae</taxon>
        <taxon>Streptophyta</taxon>
        <taxon>Embryophyta</taxon>
        <taxon>Tracheophyta</taxon>
        <taxon>Spermatophyta</taxon>
        <taxon>Magnoliopsida</taxon>
        <taxon>eudicotyledons</taxon>
        <taxon>Gunneridae</taxon>
        <taxon>Pentapetalae</taxon>
        <taxon>rosids</taxon>
        <taxon>fabids</taxon>
        <taxon>Malpighiales</taxon>
        <taxon>Rhizophoraceae</taxon>
        <taxon>Rhizophora</taxon>
    </lineage>
</organism>
<reference evidence="1" key="1">
    <citation type="submission" date="2018-02" db="EMBL/GenBank/DDBJ databases">
        <title>Rhizophora mucronata_Transcriptome.</title>
        <authorList>
            <person name="Meera S.P."/>
            <person name="Sreeshan A."/>
            <person name="Augustine A."/>
        </authorList>
    </citation>
    <scope>NUCLEOTIDE SEQUENCE</scope>
    <source>
        <tissue evidence="1">Leaf</tissue>
    </source>
</reference>
<name>A0A2P2R4U5_RHIMU</name>
<evidence type="ECO:0000313" key="1">
    <source>
        <dbReference type="EMBL" id="MBX74283.1"/>
    </source>
</evidence>
<proteinExistence type="predicted"/>
<dbReference type="AlphaFoldDB" id="A0A2P2R4U5"/>
<protein>
    <submittedName>
        <fullName evidence="1">Uncharacterized protein</fullName>
    </submittedName>
</protein>